<reference evidence="2 3" key="1">
    <citation type="journal article" date="2011" name="J. Bacteriol.">
        <title>Genome sequence of the mercury-methylating and pleomorphic Desulfovibrio africanus Strain Walvis Bay.</title>
        <authorList>
            <person name="Brown S.D."/>
            <person name="Wall J.D."/>
            <person name="Kucken A.M."/>
            <person name="Gilmour C.C."/>
            <person name="Podar M."/>
            <person name="Brandt C.C."/>
            <person name="Teshima H."/>
            <person name="Detter J.C."/>
            <person name="Han C.S."/>
            <person name="Land M.L."/>
            <person name="Lucas S."/>
            <person name="Han J."/>
            <person name="Pennacchio L."/>
            <person name="Nolan M."/>
            <person name="Pitluck S."/>
            <person name="Woyke T."/>
            <person name="Goodwin L."/>
            <person name="Palumbo A.V."/>
            <person name="Elias D.A."/>
        </authorList>
    </citation>
    <scope>NUCLEOTIDE SEQUENCE [LARGE SCALE GENOMIC DNA]</scope>
    <source>
        <strain evidence="2 3">Walvis Bay</strain>
    </source>
</reference>
<dbReference type="InterPro" id="IPR047655">
    <property type="entry name" value="Transpos_IS630-like"/>
</dbReference>
<dbReference type="Gene3D" id="3.30.420.10">
    <property type="entry name" value="Ribonuclease H-like superfamily/Ribonuclease H"/>
    <property type="match status" value="1"/>
</dbReference>
<dbReference type="AlphaFoldDB" id="F3YU07"/>
<dbReference type="KEGG" id="daf:Desaf_0255"/>
<name>F3YU07_DESAF</name>
<evidence type="ECO:0000313" key="3">
    <source>
        <dbReference type="Proteomes" id="UP000007844"/>
    </source>
</evidence>
<dbReference type="STRING" id="690850.Desaf_0255"/>
<accession>F3YU07</accession>
<evidence type="ECO:0000259" key="1">
    <source>
        <dbReference type="Pfam" id="PF13358"/>
    </source>
</evidence>
<dbReference type="PANTHER" id="PTHR46564">
    <property type="entry name" value="TRANSPOSASE"/>
    <property type="match status" value="1"/>
</dbReference>
<dbReference type="Pfam" id="PF13551">
    <property type="entry name" value="HTH_29"/>
    <property type="match status" value="1"/>
</dbReference>
<dbReference type="NCBIfam" id="NF033545">
    <property type="entry name" value="transpos_IS630"/>
    <property type="match status" value="1"/>
</dbReference>
<dbReference type="HOGENOM" id="CLU_2192730_0_0_7"/>
<dbReference type="SUPFAM" id="SSF46689">
    <property type="entry name" value="Homeodomain-like"/>
    <property type="match status" value="1"/>
</dbReference>
<dbReference type="EMBL" id="CP003221">
    <property type="protein sequence ID" value="EGJ48613.1"/>
    <property type="molecule type" value="Genomic_DNA"/>
</dbReference>
<dbReference type="InterPro" id="IPR009057">
    <property type="entry name" value="Homeodomain-like_sf"/>
</dbReference>
<sequence length="309" mass="34946">MAIASAEIRQRALAARRAGEHPKTIAKVLGVGERSVRRWIFLSKSGQTAPKPRGHRPLALSEEEMARLDELVKQRPDMTLEELKAALFRDIHISTVHRALRRLGYRCKKTLRADEQDRADIKFARRIWRIMQRGIDPHRFVFLDESGAATNMTRLRGRAKGGRRCHDRAPGGHWNTTTMISSIRLDGTTECMAIKGSTSGVVFREYVREVLTKALRPGDIVVADNLSAHRDAQARELVRQAGARYWPLPPYSPDLNPIEQMWSKVKAVLRGLKARTQEALNEALTQALNSITPEDALGWFRACGYWPAQ</sequence>
<dbReference type="GO" id="GO:0003676">
    <property type="term" value="F:nucleic acid binding"/>
    <property type="evidence" value="ECO:0007669"/>
    <property type="project" value="InterPro"/>
</dbReference>
<dbReference type="PANTHER" id="PTHR46564:SF1">
    <property type="entry name" value="TRANSPOSASE"/>
    <property type="match status" value="1"/>
</dbReference>
<dbReference type="eggNOG" id="COG3335">
    <property type="taxonomic scope" value="Bacteria"/>
</dbReference>
<gene>
    <name evidence="2" type="ORF">Desaf_0255</name>
</gene>
<dbReference type="Proteomes" id="UP000007844">
    <property type="component" value="Chromosome"/>
</dbReference>
<proteinExistence type="predicted"/>
<dbReference type="Pfam" id="PF13358">
    <property type="entry name" value="DDE_3"/>
    <property type="match status" value="1"/>
</dbReference>
<protein>
    <recommendedName>
        <fullName evidence="1">Tc1-like transposase DDE domain-containing protein</fullName>
    </recommendedName>
</protein>
<dbReference type="InterPro" id="IPR038717">
    <property type="entry name" value="Tc1-like_DDE_dom"/>
</dbReference>
<evidence type="ECO:0000313" key="2">
    <source>
        <dbReference type="EMBL" id="EGJ48613.1"/>
    </source>
</evidence>
<organism evidence="2 3">
    <name type="scientific">Desulfocurvibacter africanus subsp. africanus str. Walvis Bay</name>
    <dbReference type="NCBI Taxonomy" id="690850"/>
    <lineage>
        <taxon>Bacteria</taxon>
        <taxon>Pseudomonadati</taxon>
        <taxon>Thermodesulfobacteriota</taxon>
        <taxon>Desulfovibrionia</taxon>
        <taxon>Desulfovibrionales</taxon>
        <taxon>Desulfovibrionaceae</taxon>
        <taxon>Desulfocurvibacter</taxon>
    </lineage>
</organism>
<dbReference type="InterPro" id="IPR036397">
    <property type="entry name" value="RNaseH_sf"/>
</dbReference>
<feature type="domain" description="Tc1-like transposase DDE" evidence="1">
    <location>
        <begin position="140"/>
        <end position="280"/>
    </location>
</feature>
<keyword evidence="3" id="KW-1185">Reference proteome</keyword>